<organism evidence="1 2">
    <name type="scientific">Aspergillus melleus</name>
    <dbReference type="NCBI Taxonomy" id="138277"/>
    <lineage>
        <taxon>Eukaryota</taxon>
        <taxon>Fungi</taxon>
        <taxon>Dikarya</taxon>
        <taxon>Ascomycota</taxon>
        <taxon>Pezizomycotina</taxon>
        <taxon>Eurotiomycetes</taxon>
        <taxon>Eurotiomycetidae</taxon>
        <taxon>Eurotiales</taxon>
        <taxon>Aspergillaceae</taxon>
        <taxon>Aspergillus</taxon>
        <taxon>Aspergillus subgen. Circumdati</taxon>
    </lineage>
</organism>
<gene>
    <name evidence="1" type="primary">SLM2</name>
    <name evidence="1" type="ORF">N8T08_001049</name>
</gene>
<accession>A0ACC3BBJ1</accession>
<dbReference type="Proteomes" id="UP001177260">
    <property type="component" value="Unassembled WGS sequence"/>
</dbReference>
<comment type="caution">
    <text evidence="1">The sequence shown here is derived from an EMBL/GenBank/DDBJ whole genome shotgun (WGS) entry which is preliminary data.</text>
</comment>
<name>A0ACC3BBJ1_9EURO</name>
<evidence type="ECO:0000313" key="2">
    <source>
        <dbReference type="Proteomes" id="UP001177260"/>
    </source>
</evidence>
<protein>
    <submittedName>
        <fullName evidence="1">Phosphatidylinositol 4,5-bisphosphate-binding protein</fullName>
    </submittedName>
</protein>
<keyword evidence="2" id="KW-1185">Reference proteome</keyword>
<dbReference type="EMBL" id="JAOPJF010000011">
    <property type="protein sequence ID" value="KAK1147704.1"/>
    <property type="molecule type" value="Genomic_DNA"/>
</dbReference>
<proteinExistence type="predicted"/>
<evidence type="ECO:0000313" key="1">
    <source>
        <dbReference type="EMBL" id="KAK1147704.1"/>
    </source>
</evidence>
<sequence length="851" mass="93094">MATLLRSQTPVQDVYGAPSQPPDSVISSRGYGTRSGSRPNSFAASSSGYNLAHGAVVEPSVLPRAGRFHEDFDAATQRGSVVLGGPSSAGMQRSVSQMSSRSATPTRSANGTLKKKSSLSKRGSMRRSGSKRSLRAGSVRSLVLGDKEKYGVEGTDDQNSAFYIPIPTDGTPTEVLANRFQAWRKTLKDLILFFKEIQKSYEARAKLFLSASNVVNNTSLPPTFLKSGGLGDATEILRDFHRQGYLEATKAAEVESEVVSQLMGLRNDLQKKTKEIRSLSGDFRNSVDREVEATRKSVRQLHESLGLVDTDPSATSGKGDPFIIRLSVDKQIEKQIEEENYLHRAFLNLENSGRELESIVVSEIQKAYNAYASILKREADETYDTVNKLRAGPISMPHDHEWNSFIATTDELVDPRVPLRDVENISYPGKDHPAAAEVRSGMLERKSKYLKSYTPGWYVLSPTHLHEFKSADRVAWQTPVMSLYLPEQKLGTHSQPDSTSHKFMLKGRQTGTMHRGHSWVFRAESHETMMAWYEDIESLISKTGEARNAFVRRHVRTVSGNTYRTSIDGVMDEDEADRTPYSPESAVLNQERPASQPREPGGRFPSDVQIDRHLQAPLSPSSGESSGERDLLAAAGSLPDHFDPNAQPMSNRALDENQPQSVPAGAFRGHPFERHDSYYGAWMSPTDPSARQKQQEAQQTYSTSENQGGSRFYGGDNSSQSHTLFVAGMGSGSSRDSSVVRQRNRGESASTAPTTTNVTDHTHNTVPTSIDEGPEPSITGSEKPSNDEKTLGPAAEVTSAKSVPVMSSGGITPNGVTTEGTKRPSAQSQNSVSTLELRIPGHYPPANVSSA</sequence>
<reference evidence="1 2" key="1">
    <citation type="journal article" date="2023" name="ACS Omega">
        <title>Identification of the Neoaspergillic Acid Biosynthesis Gene Cluster by Establishing an In Vitro CRISPR-Ribonucleoprotein Genetic System in Aspergillus melleus.</title>
        <authorList>
            <person name="Yuan B."/>
            <person name="Grau M.F."/>
            <person name="Murata R.M."/>
            <person name="Torok T."/>
            <person name="Venkateswaran K."/>
            <person name="Stajich J.E."/>
            <person name="Wang C.C.C."/>
        </authorList>
    </citation>
    <scope>NUCLEOTIDE SEQUENCE [LARGE SCALE GENOMIC DNA]</scope>
    <source>
        <strain evidence="1 2">IMV 1140</strain>
    </source>
</reference>